<dbReference type="EMBL" id="CM056742">
    <property type="protein sequence ID" value="KAJ8675382.1"/>
    <property type="molecule type" value="Genomic_DNA"/>
</dbReference>
<accession>A0ACC2NW92</accession>
<sequence>MGVFEDHYCFVPRLFLSLSGTNPLQSMLVRRVAIILYITLNLSVAIPQVEMNRTIHASITRLNPSELRLINRPTNLNAFLFVIESRIEGEEVEQESPESPTPSNRGPSPPPRQRSPPPAQQFVPEIIDLTSPSSSSVVAASPSSTPRSRASSSSSVRFTPLSDCSIDFSPVIRRGRRRSYTPELTDGNGTELTVGNVIAVIDPSSLTSIFPTPPALQLPILSNAVPPSVNVDFMASSNNSSMPLLNDNAMPLINDDAVQLLDKNVVPSVDNDAIQPMNNDATQFLDGNVEPSLDNDAIQPMNNHATQFLDENVAPSLDNNAMSTSKNDDMPSLDSDAMPHFNNTGTPEGVSILIKEGVVYQKMTPRGNSVKPWWKMLEAKKEEEEREEKRKEEEERQKLKRKLEAKEKREANKKRKEEKMQQLLEKEKKKSQDKVLNDQEESHKEKKKKGASVVEKEEKKKVVKTQKPPAVVKSQKNLSKKKRTPQQPSVPLQQQPLLSPSQSPLTVQQQQPIQTQQQQRAVENPQKNLSKKKRTPQQTSVPLQQQPLLSPSQSVFSLKIPKIRKTDNVRHASTMDCNMGEDSGISLNSTDGEFKNPRVLLQSLVDDANMSLDDRSQVSFNNSLDLADHYNSNANFPDLTNETQVALDRLIRETLGSNPVSNDVVLNPAQYNYKGLKF</sequence>
<gene>
    <name evidence="1" type="ORF">QAD02_011168</name>
</gene>
<name>A0ACC2NW92_9HYME</name>
<keyword evidence="2" id="KW-1185">Reference proteome</keyword>
<dbReference type="Proteomes" id="UP001239111">
    <property type="component" value="Chromosome 2"/>
</dbReference>
<comment type="caution">
    <text evidence="1">The sequence shown here is derived from an EMBL/GenBank/DDBJ whole genome shotgun (WGS) entry which is preliminary data.</text>
</comment>
<organism evidence="1 2">
    <name type="scientific">Eretmocerus hayati</name>
    <dbReference type="NCBI Taxonomy" id="131215"/>
    <lineage>
        <taxon>Eukaryota</taxon>
        <taxon>Metazoa</taxon>
        <taxon>Ecdysozoa</taxon>
        <taxon>Arthropoda</taxon>
        <taxon>Hexapoda</taxon>
        <taxon>Insecta</taxon>
        <taxon>Pterygota</taxon>
        <taxon>Neoptera</taxon>
        <taxon>Endopterygota</taxon>
        <taxon>Hymenoptera</taxon>
        <taxon>Apocrita</taxon>
        <taxon>Proctotrupomorpha</taxon>
        <taxon>Chalcidoidea</taxon>
        <taxon>Aphelinidae</taxon>
        <taxon>Aphelininae</taxon>
        <taxon>Eretmocerus</taxon>
    </lineage>
</organism>
<proteinExistence type="predicted"/>
<evidence type="ECO:0000313" key="1">
    <source>
        <dbReference type="EMBL" id="KAJ8675382.1"/>
    </source>
</evidence>
<reference evidence="1" key="1">
    <citation type="submission" date="2023-04" db="EMBL/GenBank/DDBJ databases">
        <title>A chromosome-level genome assembly of the parasitoid wasp Eretmocerus hayati.</title>
        <authorList>
            <person name="Zhong Y."/>
            <person name="Liu S."/>
            <person name="Liu Y."/>
        </authorList>
    </citation>
    <scope>NUCLEOTIDE SEQUENCE</scope>
    <source>
        <strain evidence="1">ZJU_SS_LIU_2023</strain>
    </source>
</reference>
<protein>
    <submittedName>
        <fullName evidence="1">Uncharacterized protein</fullName>
    </submittedName>
</protein>
<evidence type="ECO:0000313" key="2">
    <source>
        <dbReference type="Proteomes" id="UP001239111"/>
    </source>
</evidence>